<dbReference type="EMBL" id="CATNWA010000318">
    <property type="protein sequence ID" value="CAI9536449.1"/>
    <property type="molecule type" value="Genomic_DNA"/>
</dbReference>
<feature type="non-terminal residue" evidence="1">
    <location>
        <position position="74"/>
    </location>
</feature>
<sequence length="74" mass="8101">MIPIAQGPHELSVRPWLQGSRAAQIKYIYVICISGYGAQEMSVTGRGGLTIRGLEHCPRALAERYKTACLPSKT</sequence>
<reference evidence="1" key="1">
    <citation type="submission" date="2023-05" db="EMBL/GenBank/DDBJ databases">
        <authorList>
            <person name="Stuckert A."/>
        </authorList>
    </citation>
    <scope>NUCLEOTIDE SEQUENCE</scope>
</reference>
<name>A0ABN9AKC5_9NEOB</name>
<evidence type="ECO:0000313" key="2">
    <source>
        <dbReference type="Proteomes" id="UP001162483"/>
    </source>
</evidence>
<protein>
    <submittedName>
        <fullName evidence="1">Uncharacterized protein</fullName>
    </submittedName>
</protein>
<dbReference type="Proteomes" id="UP001162483">
    <property type="component" value="Unassembled WGS sequence"/>
</dbReference>
<gene>
    <name evidence="1" type="ORF">SPARVUS_LOCUS1028973</name>
</gene>
<keyword evidence="2" id="KW-1185">Reference proteome</keyword>
<accession>A0ABN9AKC5</accession>
<organism evidence="1 2">
    <name type="scientific">Staurois parvus</name>
    <dbReference type="NCBI Taxonomy" id="386267"/>
    <lineage>
        <taxon>Eukaryota</taxon>
        <taxon>Metazoa</taxon>
        <taxon>Chordata</taxon>
        <taxon>Craniata</taxon>
        <taxon>Vertebrata</taxon>
        <taxon>Euteleostomi</taxon>
        <taxon>Amphibia</taxon>
        <taxon>Batrachia</taxon>
        <taxon>Anura</taxon>
        <taxon>Neobatrachia</taxon>
        <taxon>Ranoidea</taxon>
        <taxon>Ranidae</taxon>
        <taxon>Staurois</taxon>
    </lineage>
</organism>
<evidence type="ECO:0000313" key="1">
    <source>
        <dbReference type="EMBL" id="CAI9536449.1"/>
    </source>
</evidence>
<comment type="caution">
    <text evidence="1">The sequence shown here is derived from an EMBL/GenBank/DDBJ whole genome shotgun (WGS) entry which is preliminary data.</text>
</comment>
<proteinExistence type="predicted"/>